<accession>A0A7W8A0X7</accession>
<dbReference type="AlphaFoldDB" id="A0A7W8A0X7"/>
<dbReference type="Proteomes" id="UP000568380">
    <property type="component" value="Unassembled WGS sequence"/>
</dbReference>
<sequence length="141" mass="15088">MYHAPSAEIFSVEGRRFTMRAVISESAGVLDYYALDGARSRTEGGLWVLRLAAPVTYDSLELIASPVGRRTLVAGGRCLPLYPASGSTQVRLAVGTIQPGGPVASPCYNQSFFLNTVYRATEAPATTMVDIQKPHGWPSPG</sequence>
<keyword evidence="2" id="KW-1185">Reference proteome</keyword>
<organism evidence="1 2">
    <name type="scientific">Nonomuraea endophytica</name>
    <dbReference type="NCBI Taxonomy" id="714136"/>
    <lineage>
        <taxon>Bacteria</taxon>
        <taxon>Bacillati</taxon>
        <taxon>Actinomycetota</taxon>
        <taxon>Actinomycetes</taxon>
        <taxon>Streptosporangiales</taxon>
        <taxon>Streptosporangiaceae</taxon>
        <taxon>Nonomuraea</taxon>
    </lineage>
</organism>
<protein>
    <submittedName>
        <fullName evidence="1">Uncharacterized protein</fullName>
    </submittedName>
</protein>
<comment type="caution">
    <text evidence="1">The sequence shown here is derived from an EMBL/GenBank/DDBJ whole genome shotgun (WGS) entry which is preliminary data.</text>
</comment>
<evidence type="ECO:0000313" key="2">
    <source>
        <dbReference type="Proteomes" id="UP000568380"/>
    </source>
</evidence>
<name>A0A7W8A0X7_9ACTN</name>
<reference evidence="1 2" key="1">
    <citation type="submission" date="2020-08" db="EMBL/GenBank/DDBJ databases">
        <title>Genomic Encyclopedia of Type Strains, Phase IV (KMG-IV): sequencing the most valuable type-strain genomes for metagenomic binning, comparative biology and taxonomic classification.</title>
        <authorList>
            <person name="Goeker M."/>
        </authorList>
    </citation>
    <scope>NUCLEOTIDE SEQUENCE [LARGE SCALE GENOMIC DNA]</scope>
    <source>
        <strain evidence="1 2">DSM 45385</strain>
    </source>
</reference>
<dbReference type="EMBL" id="JACHIN010000003">
    <property type="protein sequence ID" value="MBB5077521.1"/>
    <property type="molecule type" value="Genomic_DNA"/>
</dbReference>
<proteinExistence type="predicted"/>
<gene>
    <name evidence="1" type="ORF">HNR40_002994</name>
</gene>
<evidence type="ECO:0000313" key="1">
    <source>
        <dbReference type="EMBL" id="MBB5077521.1"/>
    </source>
</evidence>